<dbReference type="OrthoDB" id="6222486at2759"/>
<dbReference type="GO" id="GO:0006401">
    <property type="term" value="P:RNA catabolic process"/>
    <property type="evidence" value="ECO:0007669"/>
    <property type="project" value="InterPro"/>
</dbReference>
<feature type="compositionally biased region" description="Basic and acidic residues" evidence="1">
    <location>
        <begin position="48"/>
        <end position="61"/>
    </location>
</feature>
<gene>
    <name evidence="2" type="ORF">FA13DRAFT_1741365</name>
</gene>
<evidence type="ECO:0000313" key="3">
    <source>
        <dbReference type="Proteomes" id="UP000298030"/>
    </source>
</evidence>
<keyword evidence="3" id="KW-1185">Reference proteome</keyword>
<protein>
    <submittedName>
        <fullName evidence="2">Uncharacterized protein</fullName>
    </submittedName>
</protein>
<dbReference type="Gene3D" id="2.40.128.680">
    <property type="match status" value="1"/>
</dbReference>
<feature type="compositionally biased region" description="Low complexity" evidence="1">
    <location>
        <begin position="148"/>
        <end position="175"/>
    </location>
</feature>
<feature type="region of interest" description="Disordered" evidence="1">
    <location>
        <begin position="48"/>
        <end position="94"/>
    </location>
</feature>
<dbReference type="AlphaFoldDB" id="A0A4Y7SJE6"/>
<comment type="caution">
    <text evidence="2">The sequence shown here is derived from an EMBL/GenBank/DDBJ whole genome shotgun (WGS) entry which is preliminary data.</text>
</comment>
<feature type="region of interest" description="Disordered" evidence="1">
    <location>
        <begin position="148"/>
        <end position="251"/>
    </location>
</feature>
<dbReference type="PANTHER" id="PTHR47204">
    <property type="entry name" value="OS02G0168900 PROTEIN"/>
    <property type="match status" value="1"/>
</dbReference>
<sequence>MSGSVVVLEPIPAAGLKACEPNLMPFHISYTGPALISTFMDIKPAKEDEQGIPKTQERADGATEGASTQGKDGVVEDSTVEGKEAAGADTESSMAIDATAAVGEAGESPSASTSTRTVSTFRGRIIQGLKVDLPQGYGGLVLQAPPAHATTSASSSKPSQAESSKAASSSKSKPTVAQEDAADDDEYPTARSTRRRGRLARSAVSMKEEAEKKMKEKAREAEAINVDEEPAAVAMDVDPTGQDNSSPQRCLKPVSQFSSFTIWHPDNPVVEMQDEYYRSVHEWTALAAALHQGDDED</sequence>
<dbReference type="Pfam" id="PF08615">
    <property type="entry name" value="RNase_H2_suC"/>
    <property type="match status" value="1"/>
</dbReference>
<dbReference type="GO" id="GO:0032299">
    <property type="term" value="C:ribonuclease H2 complex"/>
    <property type="evidence" value="ECO:0007669"/>
    <property type="project" value="InterPro"/>
</dbReference>
<dbReference type="STRING" id="71717.A0A4Y7SJE6"/>
<dbReference type="Proteomes" id="UP000298030">
    <property type="component" value="Unassembled WGS sequence"/>
</dbReference>
<dbReference type="InterPro" id="IPR013924">
    <property type="entry name" value="RNase_H2_suC"/>
</dbReference>
<name>A0A4Y7SJE6_COPMI</name>
<evidence type="ECO:0000256" key="1">
    <source>
        <dbReference type="SAM" id="MobiDB-lite"/>
    </source>
</evidence>
<proteinExistence type="predicted"/>
<dbReference type="EMBL" id="QPFP01000099">
    <property type="protein sequence ID" value="TEB21986.1"/>
    <property type="molecule type" value="Genomic_DNA"/>
</dbReference>
<reference evidence="2 3" key="1">
    <citation type="journal article" date="2019" name="Nat. Ecol. Evol.">
        <title>Megaphylogeny resolves global patterns of mushroom evolution.</title>
        <authorList>
            <person name="Varga T."/>
            <person name="Krizsan K."/>
            <person name="Foldi C."/>
            <person name="Dima B."/>
            <person name="Sanchez-Garcia M."/>
            <person name="Sanchez-Ramirez S."/>
            <person name="Szollosi G.J."/>
            <person name="Szarkandi J.G."/>
            <person name="Papp V."/>
            <person name="Albert L."/>
            <person name="Andreopoulos W."/>
            <person name="Angelini C."/>
            <person name="Antonin V."/>
            <person name="Barry K.W."/>
            <person name="Bougher N.L."/>
            <person name="Buchanan P."/>
            <person name="Buyck B."/>
            <person name="Bense V."/>
            <person name="Catcheside P."/>
            <person name="Chovatia M."/>
            <person name="Cooper J."/>
            <person name="Damon W."/>
            <person name="Desjardin D."/>
            <person name="Finy P."/>
            <person name="Geml J."/>
            <person name="Haridas S."/>
            <person name="Hughes K."/>
            <person name="Justo A."/>
            <person name="Karasinski D."/>
            <person name="Kautmanova I."/>
            <person name="Kiss B."/>
            <person name="Kocsube S."/>
            <person name="Kotiranta H."/>
            <person name="LaButti K.M."/>
            <person name="Lechner B.E."/>
            <person name="Liimatainen K."/>
            <person name="Lipzen A."/>
            <person name="Lukacs Z."/>
            <person name="Mihaltcheva S."/>
            <person name="Morgado L.N."/>
            <person name="Niskanen T."/>
            <person name="Noordeloos M.E."/>
            <person name="Ohm R.A."/>
            <person name="Ortiz-Santana B."/>
            <person name="Ovrebo C."/>
            <person name="Racz N."/>
            <person name="Riley R."/>
            <person name="Savchenko A."/>
            <person name="Shiryaev A."/>
            <person name="Soop K."/>
            <person name="Spirin V."/>
            <person name="Szebenyi C."/>
            <person name="Tomsovsky M."/>
            <person name="Tulloss R.E."/>
            <person name="Uehling J."/>
            <person name="Grigoriev I.V."/>
            <person name="Vagvolgyi C."/>
            <person name="Papp T."/>
            <person name="Martin F.M."/>
            <person name="Miettinen O."/>
            <person name="Hibbett D.S."/>
            <person name="Nagy L.G."/>
        </authorList>
    </citation>
    <scope>NUCLEOTIDE SEQUENCE [LARGE SCALE GENOMIC DNA]</scope>
    <source>
        <strain evidence="2 3">FP101781</strain>
    </source>
</reference>
<accession>A0A4Y7SJE6</accession>
<dbReference type="PANTHER" id="PTHR47204:SF1">
    <property type="entry name" value="RIBONUCLEASE H2 SUBUNIT C"/>
    <property type="match status" value="1"/>
</dbReference>
<organism evidence="2 3">
    <name type="scientific">Coprinellus micaceus</name>
    <name type="common">Glistening ink-cap mushroom</name>
    <name type="synonym">Coprinus micaceus</name>
    <dbReference type="NCBI Taxonomy" id="71717"/>
    <lineage>
        <taxon>Eukaryota</taxon>
        <taxon>Fungi</taxon>
        <taxon>Dikarya</taxon>
        <taxon>Basidiomycota</taxon>
        <taxon>Agaricomycotina</taxon>
        <taxon>Agaricomycetes</taxon>
        <taxon>Agaricomycetidae</taxon>
        <taxon>Agaricales</taxon>
        <taxon>Agaricineae</taxon>
        <taxon>Psathyrellaceae</taxon>
        <taxon>Coprinellus</taxon>
    </lineage>
</organism>
<feature type="compositionally biased region" description="Basic and acidic residues" evidence="1">
    <location>
        <begin position="206"/>
        <end position="222"/>
    </location>
</feature>
<evidence type="ECO:0000313" key="2">
    <source>
        <dbReference type="EMBL" id="TEB21986.1"/>
    </source>
</evidence>